<dbReference type="AlphaFoldDB" id="A0A1S3IGZ0"/>
<protein>
    <submittedName>
        <fullName evidence="3">Uncharacterized protein LOC106163953 isoform X1</fullName>
    </submittedName>
</protein>
<dbReference type="InParanoid" id="A0A1S3IGZ0"/>
<feature type="compositionally biased region" description="Acidic residues" evidence="1">
    <location>
        <begin position="444"/>
        <end position="454"/>
    </location>
</feature>
<reference evidence="3" key="1">
    <citation type="submission" date="2025-08" db="UniProtKB">
        <authorList>
            <consortium name="RefSeq"/>
        </authorList>
    </citation>
    <scope>IDENTIFICATION</scope>
    <source>
        <tissue evidence="3">Gonads</tissue>
    </source>
</reference>
<gene>
    <name evidence="3" type="primary">LOC106163953</name>
</gene>
<feature type="region of interest" description="Disordered" evidence="1">
    <location>
        <begin position="61"/>
        <end position="86"/>
    </location>
</feature>
<organism evidence="2 3">
    <name type="scientific">Lingula anatina</name>
    <name type="common">Brachiopod</name>
    <name type="synonym">Lingula unguis</name>
    <dbReference type="NCBI Taxonomy" id="7574"/>
    <lineage>
        <taxon>Eukaryota</taxon>
        <taxon>Metazoa</taxon>
        <taxon>Spiralia</taxon>
        <taxon>Lophotrochozoa</taxon>
        <taxon>Brachiopoda</taxon>
        <taxon>Linguliformea</taxon>
        <taxon>Lingulata</taxon>
        <taxon>Lingulida</taxon>
        <taxon>Linguloidea</taxon>
        <taxon>Lingulidae</taxon>
        <taxon>Lingula</taxon>
    </lineage>
</organism>
<dbReference type="STRING" id="7574.A0A1S3IGZ0"/>
<evidence type="ECO:0000256" key="1">
    <source>
        <dbReference type="SAM" id="MobiDB-lite"/>
    </source>
</evidence>
<proteinExistence type="predicted"/>
<name>A0A1S3IGZ0_LINAN</name>
<feature type="compositionally biased region" description="Polar residues" evidence="1">
    <location>
        <begin position="63"/>
        <end position="77"/>
    </location>
</feature>
<accession>A0A1S3IGZ0</accession>
<feature type="region of interest" description="Disordered" evidence="1">
    <location>
        <begin position="217"/>
        <end position="243"/>
    </location>
</feature>
<dbReference type="OrthoDB" id="6088715at2759"/>
<keyword evidence="2" id="KW-1185">Reference proteome</keyword>
<evidence type="ECO:0000313" key="3">
    <source>
        <dbReference type="RefSeq" id="XP_013397131.1"/>
    </source>
</evidence>
<dbReference type="KEGG" id="lak:106163953"/>
<feature type="region of interest" description="Disordered" evidence="1">
    <location>
        <begin position="791"/>
        <end position="817"/>
    </location>
</feature>
<dbReference type="RefSeq" id="XP_013397131.1">
    <property type="nucleotide sequence ID" value="XM_013541677.1"/>
</dbReference>
<feature type="region of interest" description="Disordered" evidence="1">
    <location>
        <begin position="440"/>
        <end position="462"/>
    </location>
</feature>
<dbReference type="GeneID" id="106163953"/>
<sequence>MGCIKAFMMGSQNQVIYISSDTDESDVIDISSDEIEVLDIHPLAASSATFQTSAVKESPFAATANNLPNTSKESASFSEDDSFHRSSNSRCLKASFGESTKIKPASGYPTLDTSKKGFETYKEQDTPPPDVKTDYQLDGGEFGSFSLLSQQITRKENQLGCDSEDTTQFLEKECYHKISNDFTDQKEHTLKDIKIKSNISLNLKKLRTAVSKLKVAPSRVQQQGNFDDAQESPAKKKRYDTNQYSDISDCESEADHVVTRQSSAENGYHVLDCSDISSESDTEKSKSRPIFCYSDISNSDTEEGIPLHKDTYSKQHFEGDLGLEEVLIDLVSDSDNEINQPLSLCPNVLKEKKQREGAKSCKKKRRITEVQKCTGIKKRKEREHTFHTDWKDDCTFSKKRRKCAVEEDSDFECASPKKHLKAERNVSDQIVRTSLQHLLHSTDAPEDEEEEEEQTSVSSLRKFSTSSHQLLVSEPSIDANLGSDVQPKSFTSAQVHSIEACLEEGNSFNFHVTKMVEDFTTSRMRPSEKMVVDILKDILIISKDYTITSKAYKALKHVQTLHPPKRNIPFQWDHIEHILRCLSLPDSVNEQEPLSVASTALGLEIIVSYLEMELAQHNLSDQRDVKKSVVYRWLCAESNFQHVQQILAWLCSCFVLGEHDNVTASFSKYNVKREIALSEDDSSVCHKDVPEVLPLIQKLLSLSLSVTPHPIDSARKIAVELARNYIMQPSKETRHLLLSTICNHLLRLHVVQRILEDYCDGDYAIYMKNGHGSLLDMLECYKDCVPPPRATGNLTPPSSPGCSPTPEDQDHKPCPGHNTSDMEELVMLLFMLVESYVRIKKENIYMPIWARQSIISENTESEDRVTEVVQELRAKFSQRESGQTPRMEMYFDCIESIIETFCS</sequence>
<evidence type="ECO:0000313" key="2">
    <source>
        <dbReference type="Proteomes" id="UP000085678"/>
    </source>
</evidence>
<dbReference type="Proteomes" id="UP000085678">
    <property type="component" value="Unplaced"/>
</dbReference>